<dbReference type="Proteomes" id="UP000765509">
    <property type="component" value="Unassembled WGS sequence"/>
</dbReference>
<organism evidence="1 2">
    <name type="scientific">Austropuccinia psidii MF-1</name>
    <dbReference type="NCBI Taxonomy" id="1389203"/>
    <lineage>
        <taxon>Eukaryota</taxon>
        <taxon>Fungi</taxon>
        <taxon>Dikarya</taxon>
        <taxon>Basidiomycota</taxon>
        <taxon>Pucciniomycotina</taxon>
        <taxon>Pucciniomycetes</taxon>
        <taxon>Pucciniales</taxon>
        <taxon>Sphaerophragmiaceae</taxon>
        <taxon>Austropuccinia</taxon>
    </lineage>
</organism>
<name>A0A9Q3GZQ2_9BASI</name>
<gene>
    <name evidence="1" type="ORF">O181_026098</name>
</gene>
<comment type="caution">
    <text evidence="1">The sequence shown here is derived from an EMBL/GenBank/DDBJ whole genome shotgun (WGS) entry which is preliminary data.</text>
</comment>
<dbReference type="EMBL" id="AVOT02008626">
    <property type="protein sequence ID" value="MBW0486383.1"/>
    <property type="molecule type" value="Genomic_DNA"/>
</dbReference>
<dbReference type="AlphaFoldDB" id="A0A9Q3GZQ2"/>
<keyword evidence="2" id="KW-1185">Reference proteome</keyword>
<evidence type="ECO:0000313" key="2">
    <source>
        <dbReference type="Proteomes" id="UP000765509"/>
    </source>
</evidence>
<evidence type="ECO:0000313" key="1">
    <source>
        <dbReference type="EMBL" id="MBW0486383.1"/>
    </source>
</evidence>
<proteinExistence type="predicted"/>
<accession>A0A9Q3GZQ2</accession>
<protein>
    <submittedName>
        <fullName evidence="1">Uncharacterized protein</fullName>
    </submittedName>
</protein>
<sequence>MSQFSVKTQESIDDFKRINERFQKNSILKEATIKSIQESCAQFSKASEETNKRLNKVFEERNHCKRDRDYLDQDINKFLMSTKPEGPTRRPYFGEAIPPRRHQTRCLIGE</sequence>
<reference evidence="1" key="1">
    <citation type="submission" date="2021-03" db="EMBL/GenBank/DDBJ databases">
        <title>Draft genome sequence of rust myrtle Austropuccinia psidii MF-1, a brazilian biotype.</title>
        <authorList>
            <person name="Quecine M.C."/>
            <person name="Pachon D.M.R."/>
            <person name="Bonatelli M.L."/>
            <person name="Correr F.H."/>
            <person name="Franceschini L.M."/>
            <person name="Leite T.F."/>
            <person name="Margarido G.R.A."/>
            <person name="Almeida C.A."/>
            <person name="Ferrarezi J.A."/>
            <person name="Labate C.A."/>
        </authorList>
    </citation>
    <scope>NUCLEOTIDE SEQUENCE</scope>
    <source>
        <strain evidence="1">MF-1</strain>
    </source>
</reference>